<feature type="transmembrane region" description="Helical" evidence="1">
    <location>
        <begin position="50"/>
        <end position="69"/>
    </location>
</feature>
<dbReference type="Proteomes" id="UP000437638">
    <property type="component" value="Unassembled WGS sequence"/>
</dbReference>
<evidence type="ECO:0000313" key="3">
    <source>
        <dbReference type="Proteomes" id="UP000437638"/>
    </source>
</evidence>
<keyword evidence="1" id="KW-0812">Transmembrane</keyword>
<keyword evidence="1" id="KW-1133">Transmembrane helix</keyword>
<name>A0A7X3H2V6_9GAMM</name>
<dbReference type="EMBL" id="WTKP01000012">
    <property type="protein sequence ID" value="MWJ29314.1"/>
    <property type="molecule type" value="Genomic_DNA"/>
</dbReference>
<evidence type="ECO:0000256" key="1">
    <source>
        <dbReference type="SAM" id="Phobius"/>
    </source>
</evidence>
<keyword evidence="1" id="KW-0472">Membrane</keyword>
<keyword evidence="3" id="KW-1185">Reference proteome</keyword>
<dbReference type="RefSeq" id="WP_160419652.1">
    <property type="nucleotide sequence ID" value="NZ_WTKP01000012.1"/>
</dbReference>
<feature type="transmembrane region" description="Helical" evidence="1">
    <location>
        <begin position="12"/>
        <end position="38"/>
    </location>
</feature>
<dbReference type="AlphaFoldDB" id="A0A7X3H2V6"/>
<accession>A0A7X3H2V6</accession>
<feature type="transmembrane region" description="Helical" evidence="1">
    <location>
        <begin position="81"/>
        <end position="106"/>
    </location>
</feature>
<sequence>MRQILWTHPINLVVGLTLWSVWFVAMYGGLSVVCAIAPPDPEQGPLTLLNAGLALLTLITVAFLAWLAWKCFHASQQTTMRAAHFCAIVSAGLYLASMVAVLFVGVPVLGLSPCV</sequence>
<proteinExistence type="predicted"/>
<organism evidence="2 3">
    <name type="scientific">Vreelandella zhuhanensis</name>
    <dbReference type="NCBI Taxonomy" id="2684210"/>
    <lineage>
        <taxon>Bacteria</taxon>
        <taxon>Pseudomonadati</taxon>
        <taxon>Pseudomonadota</taxon>
        <taxon>Gammaproteobacteria</taxon>
        <taxon>Oceanospirillales</taxon>
        <taxon>Halomonadaceae</taxon>
        <taxon>Vreelandella</taxon>
    </lineage>
</organism>
<gene>
    <name evidence="2" type="ORF">GPM19_14110</name>
</gene>
<comment type="caution">
    <text evidence="2">The sequence shown here is derived from an EMBL/GenBank/DDBJ whole genome shotgun (WGS) entry which is preliminary data.</text>
</comment>
<reference evidence="2 3" key="1">
    <citation type="submission" date="2019-12" db="EMBL/GenBank/DDBJ databases">
        <title>Halomonas rutogse sp. nov. isolated from two lakes on Tibetan Plateau.</title>
        <authorList>
            <person name="Gao P."/>
        </authorList>
    </citation>
    <scope>NUCLEOTIDE SEQUENCE [LARGE SCALE GENOMIC DNA]</scope>
    <source>
        <strain evidence="2 3">ZH2S</strain>
    </source>
</reference>
<protein>
    <submittedName>
        <fullName evidence="2">Uncharacterized protein</fullName>
    </submittedName>
</protein>
<evidence type="ECO:0000313" key="2">
    <source>
        <dbReference type="EMBL" id="MWJ29314.1"/>
    </source>
</evidence>